<dbReference type="InterPro" id="IPR001117">
    <property type="entry name" value="Cu-oxidase_2nd"/>
</dbReference>
<protein>
    <submittedName>
        <fullName evidence="6">Uncharacterized protein</fullName>
    </submittedName>
</protein>
<dbReference type="Pfam" id="PF07732">
    <property type="entry name" value="Cu-oxidase_3"/>
    <property type="match status" value="1"/>
</dbReference>
<dbReference type="PROSITE" id="PS51318">
    <property type="entry name" value="TAT"/>
    <property type="match status" value="1"/>
</dbReference>
<dbReference type="InterPro" id="IPR002355">
    <property type="entry name" value="Cu_oxidase_Cu_BS"/>
</dbReference>
<keyword evidence="7" id="KW-1185">Reference proteome</keyword>
<reference evidence="7" key="1">
    <citation type="journal article" date="2019" name="Int. J. Syst. Evol. Microbiol.">
        <title>The Global Catalogue of Microorganisms (GCM) 10K type strain sequencing project: providing services to taxonomists for standard genome sequencing and annotation.</title>
        <authorList>
            <consortium name="The Broad Institute Genomics Platform"/>
            <consortium name="The Broad Institute Genome Sequencing Center for Infectious Disease"/>
            <person name="Wu L."/>
            <person name="Ma J."/>
        </authorList>
    </citation>
    <scope>NUCLEOTIDE SEQUENCE [LARGE SCALE GENOMIC DNA]</scope>
    <source>
        <strain evidence="7">JCM 15313</strain>
    </source>
</reference>
<dbReference type="InterPro" id="IPR011706">
    <property type="entry name" value="Cu-oxidase_C"/>
</dbReference>
<organism evidence="6 7">
    <name type="scientific">Nocardiopsis rhodophaea</name>
    <dbReference type="NCBI Taxonomy" id="280238"/>
    <lineage>
        <taxon>Bacteria</taxon>
        <taxon>Bacillati</taxon>
        <taxon>Actinomycetota</taxon>
        <taxon>Actinomycetes</taxon>
        <taxon>Streptosporangiales</taxon>
        <taxon>Nocardiopsidaceae</taxon>
        <taxon>Nocardiopsis</taxon>
    </lineage>
</organism>
<dbReference type="InterPro" id="IPR045087">
    <property type="entry name" value="Cu-oxidase_fam"/>
</dbReference>
<evidence type="ECO:0000259" key="3">
    <source>
        <dbReference type="Pfam" id="PF00394"/>
    </source>
</evidence>
<dbReference type="EMBL" id="BAAAPC010000017">
    <property type="protein sequence ID" value="GAA2007189.1"/>
    <property type="molecule type" value="Genomic_DNA"/>
</dbReference>
<dbReference type="SUPFAM" id="SSF49503">
    <property type="entry name" value="Cupredoxins"/>
    <property type="match status" value="3"/>
</dbReference>
<dbReference type="PROSITE" id="PS00080">
    <property type="entry name" value="MULTICOPPER_OXIDASE2"/>
    <property type="match status" value="1"/>
</dbReference>
<keyword evidence="1" id="KW-0479">Metal-binding</keyword>
<evidence type="ECO:0000313" key="6">
    <source>
        <dbReference type="EMBL" id="GAA2007189.1"/>
    </source>
</evidence>
<keyword evidence="2" id="KW-0560">Oxidoreductase</keyword>
<dbReference type="InterPro" id="IPR011707">
    <property type="entry name" value="Cu-oxidase-like_N"/>
</dbReference>
<dbReference type="InterPro" id="IPR008972">
    <property type="entry name" value="Cupredoxin"/>
</dbReference>
<evidence type="ECO:0000256" key="2">
    <source>
        <dbReference type="ARBA" id="ARBA00023002"/>
    </source>
</evidence>
<gene>
    <name evidence="6" type="ORF">GCM10009799_38430</name>
</gene>
<dbReference type="CDD" id="cd13900">
    <property type="entry name" value="CuRO_3_Tth-MCO_like"/>
    <property type="match status" value="1"/>
</dbReference>
<evidence type="ECO:0000256" key="1">
    <source>
        <dbReference type="ARBA" id="ARBA00022723"/>
    </source>
</evidence>
<dbReference type="PANTHER" id="PTHR11709:SF518">
    <property type="entry name" value="MULTICOPPER OXIDASE"/>
    <property type="match status" value="1"/>
</dbReference>
<comment type="caution">
    <text evidence="6">The sequence shown here is derived from an EMBL/GenBank/DDBJ whole genome shotgun (WGS) entry which is preliminary data.</text>
</comment>
<dbReference type="CDD" id="cd13853">
    <property type="entry name" value="CuRO_1_Tth-MCO_like"/>
    <property type="match status" value="1"/>
</dbReference>
<dbReference type="Pfam" id="PF00394">
    <property type="entry name" value="Cu-oxidase"/>
    <property type="match status" value="1"/>
</dbReference>
<feature type="domain" description="Plastocyanin-like" evidence="4">
    <location>
        <begin position="438"/>
        <end position="552"/>
    </location>
</feature>
<feature type="domain" description="Plastocyanin-like" evidence="5">
    <location>
        <begin position="162"/>
        <end position="232"/>
    </location>
</feature>
<dbReference type="Gene3D" id="2.60.40.420">
    <property type="entry name" value="Cupredoxins - blue copper proteins"/>
    <property type="match status" value="3"/>
</dbReference>
<sequence length="558" mass="61540">MGGHMRRRSLLLGGGGLAAGALLSGGWLLPDPVRARLRDAVLRGTEESVGEPLRDLPVIRSENGVLDYDLHVAPARFTVGGRRLHVDAYNGMLPGAMLRFRPGDTVRLGLHNGMLPMGVPLNAAPPMCATRPGENAGGPLECLPGAVGHVKEGETLPQMLLSTNLHTHGMQVSPEDPADNVFLRIEPGQSHNYEYQIPEDHPAGLHWYHPHFHGATSHQGWMGLSGPIVVEGDIDEVPEVKAARERVIVINEMWLNEDGEVPMAVVVPTAGKTPFSSIPAVPTRMLFPLNGQYQPDVSIRPGETQRWRVLNASPHRNMWLHVEEHPLYQIGQDGIPFGRTREVPSIMLSSANRAEFIVKGGSPGRYTIYAEAYDQGHPGGDRPRVDLGTLVVEGEPANGRIPVDLVEPPRMPDLPVANRRELTFSGDISGQDGMGVRFYIDDQLFDQDRIDQEVVAGTVEEWRLVNEDVFQHPIHIHVNPFQVIDVQGIPEGDTSWQTSPDIWWDTFRLPPEGEVTIRTFFRPDITGKTVFHCHILPHEDNGMMGTLLINPAEGAARR</sequence>
<proteinExistence type="predicted"/>
<evidence type="ECO:0000259" key="4">
    <source>
        <dbReference type="Pfam" id="PF07731"/>
    </source>
</evidence>
<dbReference type="Proteomes" id="UP001501585">
    <property type="component" value="Unassembled WGS sequence"/>
</dbReference>
<dbReference type="Pfam" id="PF07731">
    <property type="entry name" value="Cu-oxidase_2"/>
    <property type="match status" value="1"/>
</dbReference>
<evidence type="ECO:0000313" key="7">
    <source>
        <dbReference type="Proteomes" id="UP001501585"/>
    </source>
</evidence>
<dbReference type="InterPro" id="IPR006311">
    <property type="entry name" value="TAT_signal"/>
</dbReference>
<accession>A0ABP5ETX2</accession>
<feature type="domain" description="Plastocyanin-like" evidence="3">
    <location>
        <begin position="271"/>
        <end position="376"/>
    </location>
</feature>
<name>A0ABP5ETX2_9ACTN</name>
<evidence type="ECO:0000259" key="5">
    <source>
        <dbReference type="Pfam" id="PF07732"/>
    </source>
</evidence>
<dbReference type="PANTHER" id="PTHR11709">
    <property type="entry name" value="MULTI-COPPER OXIDASE"/>
    <property type="match status" value="1"/>
</dbReference>